<sequence>MESLKDPQVSPVTAALSSQSARLVQEGCQQEICRRGPFQARVYLTRIAGRIVVVKDYQNQLFLFRHLVGRHLVRREERVYRRLKGCPGVPRLLGRMGKYGLILEYIPGKHLSRLDPQQLSPKLFESLRSSLEAMHRRGVVHRDIRRKNILITPNGSPFFIDFNIALARGPWYRLINRWLFRIFRQIDHKTLLKIKDSFYPGLLTPGERALLHRRFLLLSLGRFLRRRIHRKIKRRLRRWSGKR</sequence>
<dbReference type="InterPro" id="IPR000719">
    <property type="entry name" value="Prot_kinase_dom"/>
</dbReference>
<dbReference type="InterPro" id="IPR008266">
    <property type="entry name" value="Tyr_kinase_AS"/>
</dbReference>
<dbReference type="GO" id="GO:0005524">
    <property type="term" value="F:ATP binding"/>
    <property type="evidence" value="ECO:0007669"/>
    <property type="project" value="InterPro"/>
</dbReference>
<dbReference type="Pfam" id="PF00069">
    <property type="entry name" value="Pkinase"/>
    <property type="match status" value="1"/>
</dbReference>
<dbReference type="GO" id="GO:0004672">
    <property type="term" value="F:protein kinase activity"/>
    <property type="evidence" value="ECO:0007669"/>
    <property type="project" value="InterPro"/>
</dbReference>
<proteinExistence type="predicted"/>
<protein>
    <recommendedName>
        <fullName evidence="1">Protein kinase domain-containing protein</fullName>
    </recommendedName>
</protein>
<dbReference type="PROSITE" id="PS50011">
    <property type="entry name" value="PROTEIN_KINASE_DOM"/>
    <property type="match status" value="1"/>
</dbReference>
<evidence type="ECO:0000259" key="1">
    <source>
        <dbReference type="PROSITE" id="PS50011"/>
    </source>
</evidence>
<gene>
    <name evidence="2" type="ORF">HYY20_08485</name>
</gene>
<evidence type="ECO:0000313" key="2">
    <source>
        <dbReference type="EMBL" id="MBI2876904.1"/>
    </source>
</evidence>
<accession>A0A932CPC3</accession>
<dbReference type="Gene3D" id="1.10.510.10">
    <property type="entry name" value="Transferase(Phosphotransferase) domain 1"/>
    <property type="match status" value="1"/>
</dbReference>
<name>A0A932CPC3_UNCTE</name>
<reference evidence="2" key="1">
    <citation type="submission" date="2020-07" db="EMBL/GenBank/DDBJ databases">
        <title>Huge and variable diversity of episymbiotic CPR bacteria and DPANN archaea in groundwater ecosystems.</title>
        <authorList>
            <person name="He C.Y."/>
            <person name="Keren R."/>
            <person name="Whittaker M."/>
            <person name="Farag I.F."/>
            <person name="Doudna J."/>
            <person name="Cate J.H.D."/>
            <person name="Banfield J.F."/>
        </authorList>
    </citation>
    <scope>NUCLEOTIDE SEQUENCE</scope>
    <source>
        <strain evidence="2">NC_groundwater_672_Ag_B-0.1um_62_36</strain>
    </source>
</reference>
<evidence type="ECO:0000313" key="3">
    <source>
        <dbReference type="Proteomes" id="UP000769766"/>
    </source>
</evidence>
<dbReference type="Proteomes" id="UP000769766">
    <property type="component" value="Unassembled WGS sequence"/>
</dbReference>
<dbReference type="PROSITE" id="PS00109">
    <property type="entry name" value="PROTEIN_KINASE_TYR"/>
    <property type="match status" value="1"/>
</dbReference>
<dbReference type="SUPFAM" id="SSF56112">
    <property type="entry name" value="Protein kinase-like (PK-like)"/>
    <property type="match status" value="1"/>
</dbReference>
<dbReference type="EMBL" id="JACPRF010000257">
    <property type="protein sequence ID" value="MBI2876904.1"/>
    <property type="molecule type" value="Genomic_DNA"/>
</dbReference>
<dbReference type="InterPro" id="IPR011009">
    <property type="entry name" value="Kinase-like_dom_sf"/>
</dbReference>
<dbReference type="InterPro" id="IPR052396">
    <property type="entry name" value="Meiotic_Drive_Suppr_Kinase"/>
</dbReference>
<dbReference type="AlphaFoldDB" id="A0A932CPC3"/>
<dbReference type="PANTHER" id="PTHR37171">
    <property type="entry name" value="SERINE/THREONINE-PROTEIN KINASE YRZF-RELATED"/>
    <property type="match status" value="1"/>
</dbReference>
<feature type="domain" description="Protein kinase" evidence="1">
    <location>
        <begin position="1"/>
        <end position="243"/>
    </location>
</feature>
<comment type="caution">
    <text evidence="2">The sequence shown here is derived from an EMBL/GenBank/DDBJ whole genome shotgun (WGS) entry which is preliminary data.</text>
</comment>
<dbReference type="PANTHER" id="PTHR37171:SF1">
    <property type="entry name" value="SERINE_THREONINE-PROTEIN KINASE YRZF-RELATED"/>
    <property type="match status" value="1"/>
</dbReference>
<organism evidence="2 3">
    <name type="scientific">Tectimicrobiota bacterium</name>
    <dbReference type="NCBI Taxonomy" id="2528274"/>
    <lineage>
        <taxon>Bacteria</taxon>
        <taxon>Pseudomonadati</taxon>
        <taxon>Nitrospinota/Tectimicrobiota group</taxon>
        <taxon>Candidatus Tectimicrobiota</taxon>
    </lineage>
</organism>